<protein>
    <submittedName>
        <fullName evidence="1">Uncharacterized protein</fullName>
    </submittedName>
</protein>
<name>A0A068RTF4_9FUNG</name>
<dbReference type="VEuPathDB" id="FungiDB:LCOR_04325.1"/>
<sequence>MLDHWSEDTQQRLWDRGLLIMAEATKYNETITPAGLSDSTHTFNLVMPFYYCIYLRKTHTIILQLPVDEHWIHIRIKVSYFRYQLNMKYVHYRVGFGLNGPRD</sequence>
<comment type="caution">
    <text evidence="1">The sequence shown here is derived from an EMBL/GenBank/DDBJ whole genome shotgun (WGS) entry which is preliminary data.</text>
</comment>
<dbReference type="EMBL" id="CBTN010000015">
    <property type="protein sequence ID" value="CDH52892.1"/>
    <property type="molecule type" value="Genomic_DNA"/>
</dbReference>
<dbReference type="Proteomes" id="UP000027586">
    <property type="component" value="Unassembled WGS sequence"/>
</dbReference>
<keyword evidence="2" id="KW-1185">Reference proteome</keyword>
<gene>
    <name evidence="1" type="ORF">LCOR_04325.1</name>
</gene>
<evidence type="ECO:0000313" key="2">
    <source>
        <dbReference type="Proteomes" id="UP000027586"/>
    </source>
</evidence>
<proteinExistence type="predicted"/>
<organism evidence="1 2">
    <name type="scientific">Lichtheimia corymbifera JMRC:FSU:9682</name>
    <dbReference type="NCBI Taxonomy" id="1263082"/>
    <lineage>
        <taxon>Eukaryota</taxon>
        <taxon>Fungi</taxon>
        <taxon>Fungi incertae sedis</taxon>
        <taxon>Mucoromycota</taxon>
        <taxon>Mucoromycotina</taxon>
        <taxon>Mucoromycetes</taxon>
        <taxon>Mucorales</taxon>
        <taxon>Lichtheimiaceae</taxon>
        <taxon>Lichtheimia</taxon>
    </lineage>
</organism>
<evidence type="ECO:0000313" key="1">
    <source>
        <dbReference type="EMBL" id="CDH52892.1"/>
    </source>
</evidence>
<reference evidence="1" key="1">
    <citation type="submission" date="2013-08" db="EMBL/GenBank/DDBJ databases">
        <title>Gene expansion shapes genome architecture in the human pathogen Lichtheimia corymbifera: an evolutionary genomics analysis in the ancient terrestrial Mucorales (Mucoromycotina).</title>
        <authorList>
            <person name="Schwartze V.U."/>
            <person name="Winter S."/>
            <person name="Shelest E."/>
            <person name="Marcet-Houben M."/>
            <person name="Horn F."/>
            <person name="Wehner S."/>
            <person name="Hoffmann K."/>
            <person name="Riege K."/>
            <person name="Sammeth M."/>
            <person name="Nowrousian M."/>
            <person name="Valiante V."/>
            <person name="Linde J."/>
            <person name="Jacobsen I.D."/>
            <person name="Marz M."/>
            <person name="Brakhage A.A."/>
            <person name="Gabaldon T."/>
            <person name="Bocker S."/>
            <person name="Voigt K."/>
        </authorList>
    </citation>
    <scope>NUCLEOTIDE SEQUENCE [LARGE SCALE GENOMIC DNA]</scope>
    <source>
        <strain evidence="1">FSU 9682</strain>
    </source>
</reference>
<dbReference type="AlphaFoldDB" id="A0A068RTF4"/>
<accession>A0A068RTF4</accession>